<evidence type="ECO:0000313" key="3">
    <source>
        <dbReference type="Proteomes" id="UP000321389"/>
    </source>
</evidence>
<feature type="transmembrane region" description="Helical" evidence="1">
    <location>
        <begin position="61"/>
        <end position="79"/>
    </location>
</feature>
<feature type="transmembrane region" description="Helical" evidence="1">
    <location>
        <begin position="304"/>
        <end position="329"/>
    </location>
</feature>
<feature type="transmembrane region" description="Helical" evidence="1">
    <location>
        <begin position="181"/>
        <end position="202"/>
    </location>
</feature>
<proteinExistence type="predicted"/>
<evidence type="ECO:0008006" key="4">
    <source>
        <dbReference type="Google" id="ProtNLM"/>
    </source>
</evidence>
<keyword evidence="1" id="KW-1133">Transmembrane helix</keyword>
<organism evidence="2 3">
    <name type="scientific">Nitratireductor mangrovi</name>
    <dbReference type="NCBI Taxonomy" id="2599600"/>
    <lineage>
        <taxon>Bacteria</taxon>
        <taxon>Pseudomonadati</taxon>
        <taxon>Pseudomonadota</taxon>
        <taxon>Alphaproteobacteria</taxon>
        <taxon>Hyphomicrobiales</taxon>
        <taxon>Phyllobacteriaceae</taxon>
        <taxon>Nitratireductor</taxon>
    </lineage>
</organism>
<keyword evidence="3" id="KW-1185">Reference proteome</keyword>
<accession>A0A6H0DZT2</accession>
<feature type="transmembrane region" description="Helical" evidence="1">
    <location>
        <begin position="33"/>
        <end position="55"/>
    </location>
</feature>
<reference evidence="2" key="1">
    <citation type="submission" date="2020-04" db="EMBL/GenBank/DDBJ databases">
        <title>Nitratireductor sp. nov. isolated from mangrove soil.</title>
        <authorList>
            <person name="Ye Y."/>
        </authorList>
    </citation>
    <scope>NUCLEOTIDE SEQUENCE</scope>
    <source>
        <strain evidence="2">SY7</strain>
    </source>
</reference>
<sequence>MSSVTGELAGRPTPLGSLAALRRAWLGIDKNPAAIAFTATPVGTAVVIAAFLIALGASLKVSLPTLALTAVTLAAIAIVPARRIAIICGASIFFFVMRPFRISGWQTLTDQLAPALSALPAAAVLPAVALSFLAIAFAVLATMRRWPQSAAARRPVLSLILGWFGLLAAAMWAPPGTPAHALLWILTGVSISSLWYLAYAAIDLKGKAQMPVAARASFMRPFWGGSAIPIGKSFGYLSRFDARNEDELATTRLKGLKLAVWAAILSGLLFAAETVLYEAGPLVPLHDAVLAHAGERSLGTGLNWAIVVTNYFLDLVIIAVWGHVIVATVRMCGWRIPRNTVNPLASRTLAEFWNRYFFYFKELLVDLFFYPAFLRYFKGHTKLRIAFATFCAAGLGNFLYHFMRETYVFATADILDVIWIFQSAIFYTAVLAAGLIVSQWRGRKAKPEDGFFAYHVWPRLNVMAFFCFLKIFDDISGEGTLLERAAFTASLFGG</sequence>
<feature type="transmembrane region" description="Helical" evidence="1">
    <location>
        <begin position="414"/>
        <end position="437"/>
    </location>
</feature>
<feature type="transmembrane region" description="Helical" evidence="1">
    <location>
        <begin position="155"/>
        <end position="175"/>
    </location>
</feature>
<dbReference type="EMBL" id="CP042301">
    <property type="protein sequence ID" value="QIS94624.1"/>
    <property type="molecule type" value="Genomic_DNA"/>
</dbReference>
<keyword evidence="1" id="KW-0812">Transmembrane</keyword>
<evidence type="ECO:0000313" key="2">
    <source>
        <dbReference type="EMBL" id="QIS94624.1"/>
    </source>
</evidence>
<dbReference type="KEGG" id="niy:FQ775_23755"/>
<feature type="transmembrane region" description="Helical" evidence="1">
    <location>
        <begin position="383"/>
        <end position="402"/>
    </location>
</feature>
<dbReference type="AlphaFoldDB" id="A0A6H0DZT2"/>
<feature type="transmembrane region" description="Helical" evidence="1">
    <location>
        <begin position="258"/>
        <end position="277"/>
    </location>
</feature>
<evidence type="ECO:0000256" key="1">
    <source>
        <dbReference type="SAM" id="Phobius"/>
    </source>
</evidence>
<keyword evidence="1" id="KW-0472">Membrane</keyword>
<dbReference type="Proteomes" id="UP000321389">
    <property type="component" value="Chromosome"/>
</dbReference>
<gene>
    <name evidence="2" type="ORF">FQ775_23755</name>
</gene>
<feature type="transmembrane region" description="Helical" evidence="1">
    <location>
        <begin position="121"/>
        <end position="143"/>
    </location>
</feature>
<name>A0A6H0DZT2_9HYPH</name>
<dbReference type="RefSeq" id="WP_167812744.1">
    <property type="nucleotide sequence ID" value="NZ_CP042301.2"/>
</dbReference>
<protein>
    <recommendedName>
        <fullName evidence="4">MBOAT family protein</fullName>
    </recommendedName>
</protein>